<sequence length="138" mass="15755">MFSLLIITLRAVGMTKKVLFFLLFLGCSLTEGYAMGIDYSVEEAHALIGDDAIVWLDIREKGELVSLPKLDVARHLPLSHFKAGFARLNIDRETRIFLICRSGNRSKRLQKTLLKEGYINTVNILGGMRAWRKKYPRN</sequence>
<name>Q6AQ00_DESPS</name>
<dbReference type="Proteomes" id="UP000000602">
    <property type="component" value="Chromosome"/>
</dbReference>
<dbReference type="InterPro" id="IPR050229">
    <property type="entry name" value="GlpE_sulfurtransferase"/>
</dbReference>
<dbReference type="SUPFAM" id="SSF52821">
    <property type="entry name" value="Rhodanese/Cell cycle control phosphatase"/>
    <property type="match status" value="1"/>
</dbReference>
<dbReference type="HOGENOM" id="CLU_089574_1_4_7"/>
<dbReference type="Pfam" id="PF00581">
    <property type="entry name" value="Rhodanese"/>
    <property type="match status" value="1"/>
</dbReference>
<keyword evidence="3" id="KW-1185">Reference proteome</keyword>
<evidence type="ECO:0000259" key="1">
    <source>
        <dbReference type="PROSITE" id="PS50206"/>
    </source>
</evidence>
<feature type="domain" description="Rhodanese" evidence="1">
    <location>
        <begin position="49"/>
        <end position="136"/>
    </location>
</feature>
<dbReference type="Gene3D" id="3.40.250.10">
    <property type="entry name" value="Rhodanese-like domain"/>
    <property type="match status" value="1"/>
</dbReference>
<protein>
    <recommendedName>
        <fullName evidence="1">Rhodanese domain-containing protein</fullName>
    </recommendedName>
</protein>
<dbReference type="InterPro" id="IPR036873">
    <property type="entry name" value="Rhodanese-like_dom_sf"/>
</dbReference>
<dbReference type="STRING" id="177439.DP0844"/>
<dbReference type="PROSITE" id="PS50206">
    <property type="entry name" value="RHODANESE_3"/>
    <property type="match status" value="1"/>
</dbReference>
<evidence type="ECO:0000313" key="2">
    <source>
        <dbReference type="EMBL" id="CAG35573.1"/>
    </source>
</evidence>
<proteinExistence type="predicted"/>
<dbReference type="PANTHER" id="PTHR43031">
    <property type="entry name" value="FAD-DEPENDENT OXIDOREDUCTASE"/>
    <property type="match status" value="1"/>
</dbReference>
<gene>
    <name evidence="2" type="ordered locus">DP0844</name>
</gene>
<dbReference type="eggNOG" id="COG0607">
    <property type="taxonomic scope" value="Bacteria"/>
</dbReference>
<dbReference type="CDD" id="cd00158">
    <property type="entry name" value="RHOD"/>
    <property type="match status" value="1"/>
</dbReference>
<accession>Q6AQ00</accession>
<evidence type="ECO:0000313" key="3">
    <source>
        <dbReference type="Proteomes" id="UP000000602"/>
    </source>
</evidence>
<reference evidence="3" key="1">
    <citation type="journal article" date="2004" name="Environ. Microbiol.">
        <title>The genome of Desulfotalea psychrophila, a sulfate-reducing bacterium from permanently cold Arctic sediments.</title>
        <authorList>
            <person name="Rabus R."/>
            <person name="Ruepp A."/>
            <person name="Frickey T."/>
            <person name="Rattei T."/>
            <person name="Fartmann B."/>
            <person name="Stark M."/>
            <person name="Bauer M."/>
            <person name="Zibat A."/>
            <person name="Lombardot T."/>
            <person name="Becker I."/>
            <person name="Amann J."/>
            <person name="Gellner K."/>
            <person name="Teeling H."/>
            <person name="Leuschner W.D."/>
            <person name="Gloeckner F.-O."/>
            <person name="Lupas A.N."/>
            <person name="Amann R."/>
            <person name="Klenk H.-P."/>
        </authorList>
    </citation>
    <scope>NUCLEOTIDE SEQUENCE [LARGE SCALE GENOMIC DNA]</scope>
    <source>
        <strain evidence="3">DSM 12343 / LSv54</strain>
    </source>
</reference>
<dbReference type="InterPro" id="IPR001763">
    <property type="entry name" value="Rhodanese-like_dom"/>
</dbReference>
<dbReference type="KEGG" id="dps:DP0844"/>
<dbReference type="PANTHER" id="PTHR43031:SF1">
    <property type="entry name" value="PYRIDINE NUCLEOTIDE-DISULPHIDE OXIDOREDUCTASE"/>
    <property type="match status" value="1"/>
</dbReference>
<dbReference type="SMART" id="SM00450">
    <property type="entry name" value="RHOD"/>
    <property type="match status" value="1"/>
</dbReference>
<dbReference type="EMBL" id="CR522870">
    <property type="protein sequence ID" value="CAG35573.1"/>
    <property type="molecule type" value="Genomic_DNA"/>
</dbReference>
<organism evidence="2 3">
    <name type="scientific">Desulfotalea psychrophila (strain LSv54 / DSM 12343)</name>
    <dbReference type="NCBI Taxonomy" id="177439"/>
    <lineage>
        <taxon>Bacteria</taxon>
        <taxon>Pseudomonadati</taxon>
        <taxon>Thermodesulfobacteriota</taxon>
        <taxon>Desulfobulbia</taxon>
        <taxon>Desulfobulbales</taxon>
        <taxon>Desulfocapsaceae</taxon>
        <taxon>Desulfotalea</taxon>
    </lineage>
</organism>
<dbReference type="AlphaFoldDB" id="Q6AQ00"/>